<evidence type="ECO:0000256" key="2">
    <source>
        <dbReference type="SAM" id="Phobius"/>
    </source>
</evidence>
<keyword evidence="5" id="KW-1185">Reference proteome</keyword>
<gene>
    <name evidence="4" type="ORF">D4765_15350</name>
</gene>
<dbReference type="PROSITE" id="PS51677">
    <property type="entry name" value="NODB"/>
    <property type="match status" value="1"/>
</dbReference>
<keyword evidence="2" id="KW-0812">Transmembrane</keyword>
<dbReference type="PANTHER" id="PTHR34216:SF11">
    <property type="entry name" value="CHITOOLIGOSACCHARIDE DEACETYLASE"/>
    <property type="match status" value="1"/>
</dbReference>
<dbReference type="Gene3D" id="3.20.20.370">
    <property type="entry name" value="Glycoside hydrolase/deacetylase"/>
    <property type="match status" value="1"/>
</dbReference>
<dbReference type="GO" id="GO:0005975">
    <property type="term" value="P:carbohydrate metabolic process"/>
    <property type="evidence" value="ECO:0007669"/>
    <property type="project" value="InterPro"/>
</dbReference>
<evidence type="ECO:0000256" key="1">
    <source>
        <dbReference type="ARBA" id="ARBA00022729"/>
    </source>
</evidence>
<keyword evidence="2" id="KW-1133">Transmembrane helix</keyword>
<dbReference type="InterPro" id="IPR002509">
    <property type="entry name" value="NODB_dom"/>
</dbReference>
<accession>A0A4T2BTJ4</accession>
<proteinExistence type="predicted"/>
<dbReference type="Pfam" id="PF01522">
    <property type="entry name" value="Polysacc_deac_1"/>
    <property type="match status" value="1"/>
</dbReference>
<comment type="caution">
    <text evidence="4">The sequence shown here is derived from an EMBL/GenBank/DDBJ whole genome shotgun (WGS) entry which is preliminary data.</text>
</comment>
<reference evidence="4 5" key="1">
    <citation type="journal article" date="2019" name="Microorganisms">
        <title>Systematic Affiliation and Genome Analysis of Subtercola vilae DB165(T) with Particular Emphasis on Cold Adaptation of an Isolate from a High-Altitude Cold Volcano Lake.</title>
        <authorList>
            <person name="Villalobos A.S."/>
            <person name="Wiese J."/>
            <person name="Imhoff J.F."/>
            <person name="Dorador C."/>
            <person name="Keller A."/>
            <person name="Hentschel U."/>
        </authorList>
    </citation>
    <scope>NUCLEOTIDE SEQUENCE [LARGE SCALE GENOMIC DNA]</scope>
    <source>
        <strain evidence="4 5">DB165</strain>
    </source>
</reference>
<feature type="transmembrane region" description="Helical" evidence="2">
    <location>
        <begin position="21"/>
        <end position="43"/>
    </location>
</feature>
<protein>
    <submittedName>
        <fullName evidence="4">Polysaccharide deacetylase</fullName>
    </submittedName>
</protein>
<keyword evidence="2" id="KW-0472">Membrane</keyword>
<dbReference type="GO" id="GO:0016810">
    <property type="term" value="F:hydrolase activity, acting on carbon-nitrogen (but not peptide) bonds"/>
    <property type="evidence" value="ECO:0007669"/>
    <property type="project" value="InterPro"/>
</dbReference>
<dbReference type="OrthoDB" id="2795102at2"/>
<evidence type="ECO:0000313" key="5">
    <source>
        <dbReference type="Proteomes" id="UP000306192"/>
    </source>
</evidence>
<dbReference type="InterPro" id="IPR051398">
    <property type="entry name" value="Polysacch_Deacetylase"/>
</dbReference>
<dbReference type="Gene3D" id="2.60.120.260">
    <property type="entry name" value="Galactose-binding domain-like"/>
    <property type="match status" value="1"/>
</dbReference>
<dbReference type="CDD" id="cd10967">
    <property type="entry name" value="CE4_GLA_like_6s"/>
    <property type="match status" value="1"/>
</dbReference>
<organism evidence="4 5">
    <name type="scientific">Subtercola vilae</name>
    <dbReference type="NCBI Taxonomy" id="2056433"/>
    <lineage>
        <taxon>Bacteria</taxon>
        <taxon>Bacillati</taxon>
        <taxon>Actinomycetota</taxon>
        <taxon>Actinomycetes</taxon>
        <taxon>Micrococcales</taxon>
        <taxon>Microbacteriaceae</taxon>
        <taxon>Subtercola</taxon>
    </lineage>
</organism>
<dbReference type="Proteomes" id="UP000306192">
    <property type="component" value="Unassembled WGS sequence"/>
</dbReference>
<name>A0A4T2BTJ4_9MICO</name>
<dbReference type="EMBL" id="QYRT01000038">
    <property type="protein sequence ID" value="TIH33026.1"/>
    <property type="molecule type" value="Genomic_DNA"/>
</dbReference>
<dbReference type="InterPro" id="IPR011330">
    <property type="entry name" value="Glyco_hydro/deAcase_b/a-brl"/>
</dbReference>
<dbReference type="PANTHER" id="PTHR34216">
    <property type="match status" value="1"/>
</dbReference>
<dbReference type="RefSeq" id="WP_136643191.1">
    <property type="nucleotide sequence ID" value="NZ_QYRT01000038.1"/>
</dbReference>
<evidence type="ECO:0000313" key="4">
    <source>
        <dbReference type="EMBL" id="TIH33026.1"/>
    </source>
</evidence>
<keyword evidence="1" id="KW-0732">Signal</keyword>
<feature type="domain" description="NodB homology" evidence="3">
    <location>
        <begin position="61"/>
        <end position="142"/>
    </location>
</feature>
<evidence type="ECO:0000259" key="3">
    <source>
        <dbReference type="PROSITE" id="PS51677"/>
    </source>
</evidence>
<dbReference type="AlphaFoldDB" id="A0A4T2BTJ4"/>
<dbReference type="SUPFAM" id="SSF88713">
    <property type="entry name" value="Glycoside hydrolase/deacetylase"/>
    <property type="match status" value="1"/>
</dbReference>
<sequence length="501" mass="51362">MKSPTDRTLGPVSSAGTRRRHTTFAAITTVVVVSVGAMIFGLGGATAAASPVTSAVAKPLTVVSLTFDDGNVDQKAAASTLAQYKLAGTFFINSGFIGGTNYFTVADLSALKAAGNEIGGHTVSHPDLTTLSAAEAKRQICSDRINLTNWGFAVSDFAYPFASSNSATEAIVSSCGYNSARGLGDLASRFGCTGCDAAETIPPADKLLTKAVDEVDSTWTLQDFQNSVTAAEKAGGWVQFTFHHVCTNVCDPLSVAPTLFAQFAAWLAPRAASQNTLVKTVAQVIGGAVKPVVSAASVPPAAAGVNAISNPSLETLNTTTALPSCWMIGGYGTNTPTFSSSTAAHTGATAEAVTITNYASGDAKLLPQFDLGACAPTVVPAHTYSLRSWYTSSVVTQYAVYLRDSIGVWRYWTSSPWFAASATYTEAVWTTPAIPAGMTGISYGMSLFMNGTVNTDDYSLYDSVGAPAALAPAAATPAAAPAVSGTIESHAGTAPTGTPAG</sequence>